<gene>
    <name evidence="3" type="ORF">EVAR_57952_1</name>
</gene>
<proteinExistence type="predicted"/>
<feature type="transmembrane region" description="Helical" evidence="2">
    <location>
        <begin position="73"/>
        <end position="94"/>
    </location>
</feature>
<reference evidence="3 4" key="1">
    <citation type="journal article" date="2019" name="Commun. Biol.">
        <title>The bagworm genome reveals a unique fibroin gene that provides high tensile strength.</title>
        <authorList>
            <person name="Kono N."/>
            <person name="Nakamura H."/>
            <person name="Ohtoshi R."/>
            <person name="Tomita M."/>
            <person name="Numata K."/>
            <person name="Arakawa K."/>
        </authorList>
    </citation>
    <scope>NUCLEOTIDE SEQUENCE [LARGE SCALE GENOMIC DNA]</scope>
</reference>
<keyword evidence="2" id="KW-0812">Transmembrane</keyword>
<name>A0A4C1Y092_EUMVA</name>
<protein>
    <submittedName>
        <fullName evidence="3">Uncharacterized protein</fullName>
    </submittedName>
</protein>
<feature type="region of interest" description="Disordered" evidence="1">
    <location>
        <begin position="185"/>
        <end position="207"/>
    </location>
</feature>
<evidence type="ECO:0000256" key="1">
    <source>
        <dbReference type="SAM" id="MobiDB-lite"/>
    </source>
</evidence>
<evidence type="ECO:0000313" key="3">
    <source>
        <dbReference type="EMBL" id="GBP67979.1"/>
    </source>
</evidence>
<dbReference type="Proteomes" id="UP000299102">
    <property type="component" value="Unassembled WGS sequence"/>
</dbReference>
<keyword evidence="4" id="KW-1185">Reference proteome</keyword>
<dbReference type="EMBL" id="BGZK01000998">
    <property type="protein sequence ID" value="GBP67979.1"/>
    <property type="molecule type" value="Genomic_DNA"/>
</dbReference>
<organism evidence="3 4">
    <name type="scientific">Eumeta variegata</name>
    <name type="common">Bagworm moth</name>
    <name type="synonym">Eumeta japonica</name>
    <dbReference type="NCBI Taxonomy" id="151549"/>
    <lineage>
        <taxon>Eukaryota</taxon>
        <taxon>Metazoa</taxon>
        <taxon>Ecdysozoa</taxon>
        <taxon>Arthropoda</taxon>
        <taxon>Hexapoda</taxon>
        <taxon>Insecta</taxon>
        <taxon>Pterygota</taxon>
        <taxon>Neoptera</taxon>
        <taxon>Endopterygota</taxon>
        <taxon>Lepidoptera</taxon>
        <taxon>Glossata</taxon>
        <taxon>Ditrysia</taxon>
        <taxon>Tineoidea</taxon>
        <taxon>Psychidae</taxon>
        <taxon>Oiketicinae</taxon>
        <taxon>Eumeta</taxon>
    </lineage>
</organism>
<keyword evidence="2" id="KW-0472">Membrane</keyword>
<dbReference type="AlphaFoldDB" id="A0A4C1Y092"/>
<feature type="compositionally biased region" description="Polar residues" evidence="1">
    <location>
        <begin position="198"/>
        <end position="207"/>
    </location>
</feature>
<sequence>MYELNNGRAFVIVRLLALTYNNYTSLALPFLQHSIVVLYVNSEQEHDDEYASMQRRLRGSGRRRTCKQTSKTVIDYIISSVIIIILLYITVLPLHSWSDLCSTRSVYQTARLIYAARSTFALSGLTPPVGGAGSRVESLSLGLNYVVTNFAHEVTTVDGSGRAGKIDTWEIFSLDMEQDFIPHSDPKFSPERSPIPDSGSQSSFLIF</sequence>
<evidence type="ECO:0000256" key="2">
    <source>
        <dbReference type="SAM" id="Phobius"/>
    </source>
</evidence>
<keyword evidence="2" id="KW-1133">Transmembrane helix</keyword>
<accession>A0A4C1Y092</accession>
<evidence type="ECO:0000313" key="4">
    <source>
        <dbReference type="Proteomes" id="UP000299102"/>
    </source>
</evidence>
<comment type="caution">
    <text evidence="3">The sequence shown here is derived from an EMBL/GenBank/DDBJ whole genome shotgun (WGS) entry which is preliminary data.</text>
</comment>